<dbReference type="PANTHER" id="PTHR23177">
    <property type="entry name" value="MKIAA1688 PROTEIN"/>
    <property type="match status" value="1"/>
</dbReference>
<feature type="compositionally biased region" description="Basic and acidic residues" evidence="2">
    <location>
        <begin position="38"/>
        <end position="47"/>
    </location>
</feature>
<dbReference type="GO" id="GO:0005096">
    <property type="term" value="F:GTPase activator activity"/>
    <property type="evidence" value="ECO:0007669"/>
    <property type="project" value="UniProtKB-KW"/>
</dbReference>
<feature type="region of interest" description="Disordered" evidence="2">
    <location>
        <begin position="24"/>
        <end position="47"/>
    </location>
</feature>
<name>A0ABD1VG82_9LAMI</name>
<protein>
    <submittedName>
        <fullName evidence="3">Rho GTPase-activating protein 5-like</fullName>
    </submittedName>
</protein>
<proteinExistence type="predicted"/>
<keyword evidence="1" id="KW-0343">GTPase activation</keyword>
<gene>
    <name evidence="3" type="ORF">Fot_17747</name>
</gene>
<evidence type="ECO:0000313" key="3">
    <source>
        <dbReference type="EMBL" id="KAL2536356.1"/>
    </source>
</evidence>
<dbReference type="EMBL" id="JBFOLJ010000005">
    <property type="protein sequence ID" value="KAL2536356.1"/>
    <property type="molecule type" value="Genomic_DNA"/>
</dbReference>
<dbReference type="InterPro" id="IPR044785">
    <property type="entry name" value="RopGAP1-5"/>
</dbReference>
<organism evidence="3 4">
    <name type="scientific">Forsythia ovata</name>
    <dbReference type="NCBI Taxonomy" id="205694"/>
    <lineage>
        <taxon>Eukaryota</taxon>
        <taxon>Viridiplantae</taxon>
        <taxon>Streptophyta</taxon>
        <taxon>Embryophyta</taxon>
        <taxon>Tracheophyta</taxon>
        <taxon>Spermatophyta</taxon>
        <taxon>Magnoliopsida</taxon>
        <taxon>eudicotyledons</taxon>
        <taxon>Gunneridae</taxon>
        <taxon>Pentapetalae</taxon>
        <taxon>asterids</taxon>
        <taxon>lamiids</taxon>
        <taxon>Lamiales</taxon>
        <taxon>Oleaceae</taxon>
        <taxon>Forsythieae</taxon>
        <taxon>Forsythia</taxon>
    </lineage>
</organism>
<accession>A0ABD1VG82</accession>
<dbReference type="AlphaFoldDB" id="A0ABD1VG82"/>
<evidence type="ECO:0000313" key="4">
    <source>
        <dbReference type="Proteomes" id="UP001604277"/>
    </source>
</evidence>
<dbReference type="PANTHER" id="PTHR23177:SF76">
    <property type="entry name" value="RHO-GAP DOMAIN-CONTAINING PROTEIN"/>
    <property type="match status" value="1"/>
</dbReference>
<sequence length="113" mass="12809">MGQRRTNLKKCMIETQSYAIEEGLSGVDGGDIEEEEENRVKEKREKDRRDQLSLLALLVTLFERVFWLACKTDREEFSGAGSGVGSANCGRGVMEIGWPTDVQHVNHVTFDRF</sequence>
<comment type="caution">
    <text evidence="3">The sequence shown here is derived from an EMBL/GenBank/DDBJ whole genome shotgun (WGS) entry which is preliminary data.</text>
</comment>
<dbReference type="Proteomes" id="UP001604277">
    <property type="component" value="Unassembled WGS sequence"/>
</dbReference>
<evidence type="ECO:0000256" key="2">
    <source>
        <dbReference type="SAM" id="MobiDB-lite"/>
    </source>
</evidence>
<reference evidence="4" key="1">
    <citation type="submission" date="2024-07" db="EMBL/GenBank/DDBJ databases">
        <title>Two chromosome-level genome assemblies of Korean endemic species Abeliophyllum distichum and Forsythia ovata (Oleaceae).</title>
        <authorList>
            <person name="Jang H."/>
        </authorList>
    </citation>
    <scope>NUCLEOTIDE SEQUENCE [LARGE SCALE GENOMIC DNA]</scope>
</reference>
<keyword evidence="4" id="KW-1185">Reference proteome</keyword>
<evidence type="ECO:0000256" key="1">
    <source>
        <dbReference type="ARBA" id="ARBA00022468"/>
    </source>
</evidence>